<gene>
    <name evidence="2" type="ORF">O181_009074</name>
</gene>
<name>A0A9Q3GJH3_9BASI</name>
<evidence type="ECO:0000256" key="1">
    <source>
        <dbReference type="SAM" id="MobiDB-lite"/>
    </source>
</evidence>
<reference evidence="2" key="1">
    <citation type="submission" date="2021-03" db="EMBL/GenBank/DDBJ databases">
        <title>Draft genome sequence of rust myrtle Austropuccinia psidii MF-1, a brazilian biotype.</title>
        <authorList>
            <person name="Quecine M.C."/>
            <person name="Pachon D.M.R."/>
            <person name="Bonatelli M.L."/>
            <person name="Correr F.H."/>
            <person name="Franceschini L.M."/>
            <person name="Leite T.F."/>
            <person name="Margarido G.R.A."/>
            <person name="Almeida C.A."/>
            <person name="Ferrarezi J.A."/>
            <person name="Labate C.A."/>
        </authorList>
    </citation>
    <scope>NUCLEOTIDE SEQUENCE</scope>
    <source>
        <strain evidence="2">MF-1</strain>
    </source>
</reference>
<keyword evidence="3" id="KW-1185">Reference proteome</keyword>
<dbReference type="Proteomes" id="UP000765509">
    <property type="component" value="Unassembled WGS sequence"/>
</dbReference>
<sequence>MQVLITLNPDHKGYHDPSNSSTNDSCSSNTGAALLSLLSSRDLVFKEIKDVGEDNSKYSLHLFDVNVDLPPSSYHDSLKALWDEEEEPEEIETMMKAVPSAYHHYLNVFSKVNSENHPPHCSCDHHIKIGQSLLPVWIIYSLSNQESETLRS</sequence>
<protein>
    <submittedName>
        <fullName evidence="2">Uncharacterized protein</fullName>
    </submittedName>
</protein>
<dbReference type="EMBL" id="AVOT02002158">
    <property type="protein sequence ID" value="MBW0469359.1"/>
    <property type="molecule type" value="Genomic_DNA"/>
</dbReference>
<comment type="caution">
    <text evidence="2">The sequence shown here is derived from an EMBL/GenBank/DDBJ whole genome shotgun (WGS) entry which is preliminary data.</text>
</comment>
<feature type="compositionally biased region" description="Low complexity" evidence="1">
    <location>
        <begin position="18"/>
        <end position="27"/>
    </location>
</feature>
<evidence type="ECO:0000313" key="2">
    <source>
        <dbReference type="EMBL" id="MBW0469359.1"/>
    </source>
</evidence>
<proteinExistence type="predicted"/>
<accession>A0A9Q3GJH3</accession>
<organism evidence="2 3">
    <name type="scientific">Austropuccinia psidii MF-1</name>
    <dbReference type="NCBI Taxonomy" id="1389203"/>
    <lineage>
        <taxon>Eukaryota</taxon>
        <taxon>Fungi</taxon>
        <taxon>Dikarya</taxon>
        <taxon>Basidiomycota</taxon>
        <taxon>Pucciniomycotina</taxon>
        <taxon>Pucciniomycetes</taxon>
        <taxon>Pucciniales</taxon>
        <taxon>Sphaerophragmiaceae</taxon>
        <taxon>Austropuccinia</taxon>
    </lineage>
</organism>
<feature type="region of interest" description="Disordered" evidence="1">
    <location>
        <begin position="1"/>
        <end position="27"/>
    </location>
</feature>
<evidence type="ECO:0000313" key="3">
    <source>
        <dbReference type="Proteomes" id="UP000765509"/>
    </source>
</evidence>
<dbReference type="AlphaFoldDB" id="A0A9Q3GJH3"/>